<sequence>MSELTFKKYGLSPEEVEMMEKHFIRLDKRRKKILIRAYESNYRVSEQEIADFECVIGYKLPIDYVQFLLKFNGGDPSKPCISELDVISYFLCFKSEDKSASLVDIYSNTDVEILEEIKYYGLPIATTVGGNFIVLSPDGKIYFFDHEIPYYEGEPLELICNGFTELLECLTEDT</sequence>
<dbReference type="Proteomes" id="UP000297396">
    <property type="component" value="Unassembled WGS sequence"/>
</dbReference>
<evidence type="ECO:0000313" key="3">
    <source>
        <dbReference type="Proteomes" id="UP000297396"/>
    </source>
</evidence>
<dbReference type="Pfam" id="PF09346">
    <property type="entry name" value="SMI1_KNR4"/>
    <property type="match status" value="1"/>
</dbReference>
<dbReference type="RefSeq" id="WP_135058160.1">
    <property type="nucleotide sequence ID" value="NZ_JADGLC010000025.1"/>
</dbReference>
<dbReference type="SMART" id="SM00860">
    <property type="entry name" value="SMI1_KNR4"/>
    <property type="match status" value="1"/>
</dbReference>
<reference evidence="2 3" key="1">
    <citation type="submission" date="2019-03" db="EMBL/GenBank/DDBJ databases">
        <title>Diversity of the mouse oral microbiome.</title>
        <authorList>
            <person name="Joseph S."/>
            <person name="Aduse-Opoku J."/>
            <person name="Curtis M."/>
            <person name="Wade W."/>
            <person name="Hashim A."/>
        </authorList>
    </citation>
    <scope>NUCLEOTIDE SEQUENCE [LARGE SCALE GENOMIC DNA]</scope>
    <source>
        <strain evidence="2 3">WT12</strain>
    </source>
</reference>
<name>A0A4Y9JV60_9PAST</name>
<dbReference type="Gene3D" id="3.40.1580.10">
    <property type="entry name" value="SMI1/KNR4-like"/>
    <property type="match status" value="1"/>
</dbReference>
<evidence type="ECO:0000313" key="2">
    <source>
        <dbReference type="EMBL" id="TFV08326.1"/>
    </source>
</evidence>
<dbReference type="OrthoDB" id="4103969at2"/>
<protein>
    <submittedName>
        <fullName evidence="2">SMI1/KNR4 family protein</fullName>
    </submittedName>
</protein>
<proteinExistence type="predicted"/>
<comment type="caution">
    <text evidence="2">The sequence shown here is derived from an EMBL/GenBank/DDBJ whole genome shotgun (WGS) entry which is preliminary data.</text>
</comment>
<accession>A0A4Y9JV60</accession>
<dbReference type="InterPro" id="IPR018958">
    <property type="entry name" value="Knr4/Smi1-like_dom"/>
</dbReference>
<organism evidence="2 3">
    <name type="scientific">Muribacter muris</name>
    <dbReference type="NCBI Taxonomy" id="67855"/>
    <lineage>
        <taxon>Bacteria</taxon>
        <taxon>Pseudomonadati</taxon>
        <taxon>Pseudomonadota</taxon>
        <taxon>Gammaproteobacteria</taxon>
        <taxon>Pasteurellales</taxon>
        <taxon>Pasteurellaceae</taxon>
        <taxon>Muribacter</taxon>
    </lineage>
</organism>
<dbReference type="EMBL" id="SPPA01000025">
    <property type="protein sequence ID" value="TFV08326.1"/>
    <property type="molecule type" value="Genomic_DNA"/>
</dbReference>
<dbReference type="InterPro" id="IPR037883">
    <property type="entry name" value="Knr4/Smi1-like_sf"/>
</dbReference>
<gene>
    <name evidence="2" type="ORF">E4T80_10450</name>
</gene>
<dbReference type="SUPFAM" id="SSF160631">
    <property type="entry name" value="SMI1/KNR4-like"/>
    <property type="match status" value="1"/>
</dbReference>
<evidence type="ECO:0000259" key="1">
    <source>
        <dbReference type="SMART" id="SM00860"/>
    </source>
</evidence>
<dbReference type="AlphaFoldDB" id="A0A4Y9JV60"/>
<feature type="domain" description="Knr4/Smi1-like" evidence="1">
    <location>
        <begin position="43"/>
        <end position="169"/>
    </location>
</feature>